<keyword evidence="2" id="KW-1185">Reference proteome</keyword>
<dbReference type="Proteomes" id="UP000549250">
    <property type="component" value="Unassembled WGS sequence"/>
</dbReference>
<dbReference type="EMBL" id="JACHXI010000006">
    <property type="protein sequence ID" value="MBB3103282.1"/>
    <property type="molecule type" value="Genomic_DNA"/>
</dbReference>
<dbReference type="RefSeq" id="WP_183166220.1">
    <property type="nucleotide sequence ID" value="NZ_JACHXI010000006.1"/>
</dbReference>
<name>A0A839T1K5_AZOMA</name>
<proteinExistence type="predicted"/>
<accession>A0A839T1K5</accession>
<sequence>MSSSHVKYIHDSLQKPTLSVPYMEKQDLLKLARQLRNAEPRLLPPPLRNGHESAA</sequence>
<organism evidence="1 2">
    <name type="scientific">Azomonas macrocytogenes</name>
    <name type="common">Azotobacter macrocytogenes</name>
    <dbReference type="NCBI Taxonomy" id="69962"/>
    <lineage>
        <taxon>Bacteria</taxon>
        <taxon>Pseudomonadati</taxon>
        <taxon>Pseudomonadota</taxon>
        <taxon>Gammaproteobacteria</taxon>
        <taxon>Pseudomonadales</taxon>
        <taxon>Pseudomonadaceae</taxon>
        <taxon>Azomonas</taxon>
    </lineage>
</organism>
<comment type="caution">
    <text evidence="1">The sequence shown here is derived from an EMBL/GenBank/DDBJ whole genome shotgun (WGS) entry which is preliminary data.</text>
</comment>
<gene>
    <name evidence="1" type="ORF">FHR87_001677</name>
</gene>
<evidence type="ECO:0000313" key="1">
    <source>
        <dbReference type="EMBL" id="MBB3103282.1"/>
    </source>
</evidence>
<evidence type="ECO:0000313" key="2">
    <source>
        <dbReference type="Proteomes" id="UP000549250"/>
    </source>
</evidence>
<dbReference type="AlphaFoldDB" id="A0A839T1K5"/>
<protein>
    <submittedName>
        <fullName evidence="1">Uncharacterized protein</fullName>
    </submittedName>
</protein>
<reference evidence="1 2" key="1">
    <citation type="submission" date="2020-08" db="EMBL/GenBank/DDBJ databases">
        <title>Genomic Encyclopedia of Type Strains, Phase III (KMG-III): the genomes of soil and plant-associated and newly described type strains.</title>
        <authorList>
            <person name="Whitman W."/>
        </authorList>
    </citation>
    <scope>NUCLEOTIDE SEQUENCE [LARGE SCALE GENOMIC DNA]</scope>
    <source>
        <strain evidence="1 2">CECT 4462</strain>
    </source>
</reference>